<proteinExistence type="predicted"/>
<dbReference type="Proteomes" id="UP000533598">
    <property type="component" value="Unassembled WGS sequence"/>
</dbReference>
<protein>
    <submittedName>
        <fullName evidence="5">DNA-binding HxlR family transcriptional regulator</fullName>
    </submittedName>
</protein>
<dbReference type="PROSITE" id="PS51118">
    <property type="entry name" value="HTH_HXLR"/>
    <property type="match status" value="1"/>
</dbReference>
<evidence type="ECO:0000256" key="2">
    <source>
        <dbReference type="ARBA" id="ARBA00023125"/>
    </source>
</evidence>
<reference evidence="5 6" key="1">
    <citation type="submission" date="2020-08" db="EMBL/GenBank/DDBJ databases">
        <title>Sequencing the genomes of 1000 actinobacteria strains.</title>
        <authorList>
            <person name="Klenk H.-P."/>
        </authorList>
    </citation>
    <scope>NUCLEOTIDE SEQUENCE [LARGE SCALE GENOMIC DNA]</scope>
    <source>
        <strain evidence="5 6">DSM 44230</strain>
    </source>
</reference>
<dbReference type="Pfam" id="PF01638">
    <property type="entry name" value="HxlR"/>
    <property type="match status" value="1"/>
</dbReference>
<dbReference type="Gene3D" id="1.10.10.10">
    <property type="entry name" value="Winged helix-like DNA-binding domain superfamily/Winged helix DNA-binding domain"/>
    <property type="match status" value="1"/>
</dbReference>
<evidence type="ECO:0000256" key="3">
    <source>
        <dbReference type="ARBA" id="ARBA00023163"/>
    </source>
</evidence>
<dbReference type="SUPFAM" id="SSF46785">
    <property type="entry name" value="Winged helix' DNA-binding domain"/>
    <property type="match status" value="1"/>
</dbReference>
<sequence length="132" mass="14811">MSVTPSMLTARLPAPVPLDEQASCPVSGVFQRIGDRWTVLVLVLLNQRPHRYNELHRAMEGLSRRMLTLTLRSLERDGLVARTVFPTVPPGVEYELTELGRGLLVPLSALSDWAVHTASRIERNRAEFDARP</sequence>
<dbReference type="PANTHER" id="PTHR33204:SF39">
    <property type="entry name" value="TRANSCRIPTIONAL REGULATORY PROTEIN"/>
    <property type="match status" value="1"/>
</dbReference>
<accession>A0A7W7FVE1</accession>
<name>A0A7W7FVE1_9PSEU</name>
<organism evidence="5 6">
    <name type="scientific">Crossiella cryophila</name>
    <dbReference type="NCBI Taxonomy" id="43355"/>
    <lineage>
        <taxon>Bacteria</taxon>
        <taxon>Bacillati</taxon>
        <taxon>Actinomycetota</taxon>
        <taxon>Actinomycetes</taxon>
        <taxon>Pseudonocardiales</taxon>
        <taxon>Pseudonocardiaceae</taxon>
        <taxon>Crossiella</taxon>
    </lineage>
</organism>
<dbReference type="GO" id="GO:0003677">
    <property type="term" value="F:DNA binding"/>
    <property type="evidence" value="ECO:0007669"/>
    <property type="project" value="UniProtKB-KW"/>
</dbReference>
<dbReference type="InterPro" id="IPR036388">
    <property type="entry name" value="WH-like_DNA-bd_sf"/>
</dbReference>
<evidence type="ECO:0000259" key="4">
    <source>
        <dbReference type="PROSITE" id="PS51118"/>
    </source>
</evidence>
<evidence type="ECO:0000256" key="1">
    <source>
        <dbReference type="ARBA" id="ARBA00023015"/>
    </source>
</evidence>
<dbReference type="AlphaFoldDB" id="A0A7W7FVE1"/>
<dbReference type="EMBL" id="JACHMH010000001">
    <property type="protein sequence ID" value="MBB4678950.1"/>
    <property type="molecule type" value="Genomic_DNA"/>
</dbReference>
<dbReference type="RefSeq" id="WP_185004753.1">
    <property type="nucleotide sequence ID" value="NZ_BAAAUI010000074.1"/>
</dbReference>
<keyword evidence="1" id="KW-0805">Transcription regulation</keyword>
<gene>
    <name evidence="5" type="ORF">HNR67_005068</name>
</gene>
<dbReference type="InterPro" id="IPR036390">
    <property type="entry name" value="WH_DNA-bd_sf"/>
</dbReference>
<evidence type="ECO:0000313" key="6">
    <source>
        <dbReference type="Proteomes" id="UP000533598"/>
    </source>
</evidence>
<evidence type="ECO:0000313" key="5">
    <source>
        <dbReference type="EMBL" id="MBB4678950.1"/>
    </source>
</evidence>
<keyword evidence="2 5" id="KW-0238">DNA-binding</keyword>
<feature type="domain" description="HTH hxlR-type" evidence="4">
    <location>
        <begin position="24"/>
        <end position="122"/>
    </location>
</feature>
<keyword evidence="6" id="KW-1185">Reference proteome</keyword>
<dbReference type="PANTHER" id="PTHR33204">
    <property type="entry name" value="TRANSCRIPTIONAL REGULATOR, MARR FAMILY"/>
    <property type="match status" value="1"/>
</dbReference>
<dbReference type="InterPro" id="IPR002577">
    <property type="entry name" value="HTH_HxlR"/>
</dbReference>
<comment type="caution">
    <text evidence="5">The sequence shown here is derived from an EMBL/GenBank/DDBJ whole genome shotgun (WGS) entry which is preliminary data.</text>
</comment>
<keyword evidence="3" id="KW-0804">Transcription</keyword>